<dbReference type="AlphaFoldDB" id="X1IS63"/>
<evidence type="ECO:0000313" key="1">
    <source>
        <dbReference type="EMBL" id="GAH85296.1"/>
    </source>
</evidence>
<accession>X1IS63</accession>
<reference evidence="1" key="1">
    <citation type="journal article" date="2014" name="Front. Microbiol.">
        <title>High frequency of phylogenetically diverse reductive dehalogenase-homologous genes in deep subseafloor sedimentary metagenomes.</title>
        <authorList>
            <person name="Kawai M."/>
            <person name="Futagami T."/>
            <person name="Toyoda A."/>
            <person name="Takaki Y."/>
            <person name="Nishi S."/>
            <person name="Hori S."/>
            <person name="Arai W."/>
            <person name="Tsubouchi T."/>
            <person name="Morono Y."/>
            <person name="Uchiyama I."/>
            <person name="Ito T."/>
            <person name="Fujiyama A."/>
            <person name="Inagaki F."/>
            <person name="Takami H."/>
        </authorList>
    </citation>
    <scope>NUCLEOTIDE SEQUENCE</scope>
    <source>
        <strain evidence="1">Expedition CK06-06</strain>
    </source>
</reference>
<dbReference type="EMBL" id="BARU01041144">
    <property type="protein sequence ID" value="GAH85296.1"/>
    <property type="molecule type" value="Genomic_DNA"/>
</dbReference>
<sequence length="70" mass="8123">MDSKKGGSHCSTTQKGTCDEKREEIFVFPKQRGESEEILPEAGFFVLYRIDRFPYQDKRYVGDRSSKKGK</sequence>
<comment type="caution">
    <text evidence="1">The sequence shown here is derived from an EMBL/GenBank/DDBJ whole genome shotgun (WGS) entry which is preliminary data.</text>
</comment>
<organism evidence="1">
    <name type="scientific">marine sediment metagenome</name>
    <dbReference type="NCBI Taxonomy" id="412755"/>
    <lineage>
        <taxon>unclassified sequences</taxon>
        <taxon>metagenomes</taxon>
        <taxon>ecological metagenomes</taxon>
    </lineage>
</organism>
<name>X1IS63_9ZZZZ</name>
<proteinExistence type="predicted"/>
<gene>
    <name evidence="1" type="ORF">S03H2_63485</name>
</gene>
<protein>
    <submittedName>
        <fullName evidence="1">Uncharacterized protein</fullName>
    </submittedName>
</protein>